<keyword evidence="12 14" id="KW-0378">Hydrolase</keyword>
<sequence>MFADFSYEARAIAQGCQLVAGVDEVGRGPLAGPVVAAAVILDPQAIPEGLADSKLLSAARRDALFDIILRQGLGVGIGSASALEIDRLNIRQATLLAMRRAVAALPLAPGLVLVDGNDPPSLACPCEAIIGGDALISSIAAASIIAKVTRDRMMARLGQHYPAYGFAGHAGYGTAQHRAALKEHGPCPAHRYSFAPVKGTWTRPA</sequence>
<name>A0ABU3S7K2_9HYPH</name>
<dbReference type="NCBIfam" id="NF000594">
    <property type="entry name" value="PRK00015.1-1"/>
    <property type="match status" value="1"/>
</dbReference>
<evidence type="ECO:0000256" key="12">
    <source>
        <dbReference type="ARBA" id="ARBA00022801"/>
    </source>
</evidence>
<comment type="similarity">
    <text evidence="5 14 16">Belongs to the RNase HII family.</text>
</comment>
<dbReference type="SUPFAM" id="SSF53098">
    <property type="entry name" value="Ribonuclease H-like"/>
    <property type="match status" value="1"/>
</dbReference>
<evidence type="ECO:0000256" key="3">
    <source>
        <dbReference type="ARBA" id="ARBA00004065"/>
    </source>
</evidence>
<dbReference type="GO" id="GO:0004523">
    <property type="term" value="F:RNA-DNA hybrid ribonuclease activity"/>
    <property type="evidence" value="ECO:0007669"/>
    <property type="project" value="UniProtKB-EC"/>
</dbReference>
<comment type="caution">
    <text evidence="18">The sequence shown here is derived from an EMBL/GenBank/DDBJ whole genome shotgun (WGS) entry which is preliminary data.</text>
</comment>
<evidence type="ECO:0000256" key="6">
    <source>
        <dbReference type="ARBA" id="ARBA00012180"/>
    </source>
</evidence>
<dbReference type="NCBIfam" id="NF000595">
    <property type="entry name" value="PRK00015.1-3"/>
    <property type="match status" value="1"/>
</dbReference>
<evidence type="ECO:0000313" key="19">
    <source>
        <dbReference type="Proteomes" id="UP001254257"/>
    </source>
</evidence>
<keyword evidence="13 14" id="KW-0464">Manganese</keyword>
<dbReference type="InterPro" id="IPR022898">
    <property type="entry name" value="RNase_HII"/>
</dbReference>
<keyword evidence="19" id="KW-1185">Reference proteome</keyword>
<dbReference type="InterPro" id="IPR024567">
    <property type="entry name" value="RNase_HII/HIII_dom"/>
</dbReference>
<feature type="binding site" evidence="14 15">
    <location>
        <position position="23"/>
    </location>
    <ligand>
        <name>a divalent metal cation</name>
        <dbReference type="ChEBI" id="CHEBI:60240"/>
    </ligand>
</feature>
<evidence type="ECO:0000256" key="11">
    <source>
        <dbReference type="ARBA" id="ARBA00022759"/>
    </source>
</evidence>
<dbReference type="EC" id="3.1.26.4" evidence="6 14"/>
<keyword evidence="11 14" id="KW-0255">Endonuclease</keyword>
<comment type="subcellular location">
    <subcellularLocation>
        <location evidence="4 14">Cytoplasm</location>
    </subcellularLocation>
</comment>
<evidence type="ECO:0000259" key="17">
    <source>
        <dbReference type="PROSITE" id="PS51975"/>
    </source>
</evidence>
<dbReference type="InterPro" id="IPR012337">
    <property type="entry name" value="RNaseH-like_sf"/>
</dbReference>
<evidence type="ECO:0000256" key="14">
    <source>
        <dbReference type="HAMAP-Rule" id="MF_00052"/>
    </source>
</evidence>
<evidence type="ECO:0000256" key="16">
    <source>
        <dbReference type="RuleBase" id="RU003515"/>
    </source>
</evidence>
<feature type="binding site" evidence="14 15">
    <location>
        <position position="24"/>
    </location>
    <ligand>
        <name>a divalent metal cation</name>
        <dbReference type="ChEBI" id="CHEBI:60240"/>
    </ligand>
</feature>
<organism evidence="18 19">
    <name type="scientific">Bosea rubneri</name>
    <dbReference type="NCBI Taxonomy" id="3075434"/>
    <lineage>
        <taxon>Bacteria</taxon>
        <taxon>Pseudomonadati</taxon>
        <taxon>Pseudomonadota</taxon>
        <taxon>Alphaproteobacteria</taxon>
        <taxon>Hyphomicrobiales</taxon>
        <taxon>Boseaceae</taxon>
        <taxon>Bosea</taxon>
    </lineage>
</organism>
<evidence type="ECO:0000256" key="15">
    <source>
        <dbReference type="PROSITE-ProRule" id="PRU01319"/>
    </source>
</evidence>
<gene>
    <name evidence="14" type="primary">rnhB</name>
    <name evidence="18" type="ORF">RKE40_12855</name>
</gene>
<comment type="function">
    <text evidence="3 14 16">Endonuclease that specifically degrades the RNA of RNA-DNA hybrids.</text>
</comment>
<comment type="catalytic activity">
    <reaction evidence="1 14 15 16">
        <text>Endonucleolytic cleavage to 5'-phosphomonoester.</text>
        <dbReference type="EC" id="3.1.26.4"/>
    </reaction>
</comment>
<evidence type="ECO:0000256" key="10">
    <source>
        <dbReference type="ARBA" id="ARBA00022723"/>
    </source>
</evidence>
<dbReference type="PANTHER" id="PTHR10954:SF18">
    <property type="entry name" value="RIBONUCLEASE HII"/>
    <property type="match status" value="1"/>
</dbReference>
<evidence type="ECO:0000256" key="1">
    <source>
        <dbReference type="ARBA" id="ARBA00000077"/>
    </source>
</evidence>
<dbReference type="EMBL" id="JAWDID010000016">
    <property type="protein sequence ID" value="MDU0340783.1"/>
    <property type="molecule type" value="Genomic_DNA"/>
</dbReference>
<dbReference type="Gene3D" id="3.30.420.10">
    <property type="entry name" value="Ribonuclease H-like superfamily/Ribonuclease H"/>
    <property type="match status" value="1"/>
</dbReference>
<keyword evidence="8 14" id="KW-0963">Cytoplasm</keyword>
<dbReference type="RefSeq" id="WP_316018630.1">
    <property type="nucleotide sequence ID" value="NZ_JAWDID010000016.1"/>
</dbReference>
<evidence type="ECO:0000256" key="2">
    <source>
        <dbReference type="ARBA" id="ARBA00001946"/>
    </source>
</evidence>
<protein>
    <recommendedName>
        <fullName evidence="7 14">Ribonuclease HII</fullName>
        <shortName evidence="14">RNase HII</shortName>
        <ecNumber evidence="6 14">3.1.26.4</ecNumber>
    </recommendedName>
</protein>
<dbReference type="InterPro" id="IPR036397">
    <property type="entry name" value="RNaseH_sf"/>
</dbReference>
<dbReference type="HAMAP" id="MF_00052_B">
    <property type="entry name" value="RNase_HII_B"/>
    <property type="match status" value="1"/>
</dbReference>
<evidence type="ECO:0000256" key="4">
    <source>
        <dbReference type="ARBA" id="ARBA00004496"/>
    </source>
</evidence>
<feature type="binding site" evidence="14 15">
    <location>
        <position position="115"/>
    </location>
    <ligand>
        <name>a divalent metal cation</name>
        <dbReference type="ChEBI" id="CHEBI:60240"/>
    </ligand>
</feature>
<accession>A0ABU3S7K2</accession>
<dbReference type="Proteomes" id="UP001254257">
    <property type="component" value="Unassembled WGS sequence"/>
</dbReference>
<evidence type="ECO:0000256" key="13">
    <source>
        <dbReference type="ARBA" id="ARBA00023211"/>
    </source>
</evidence>
<proteinExistence type="inferred from homology"/>
<evidence type="ECO:0000256" key="5">
    <source>
        <dbReference type="ARBA" id="ARBA00007383"/>
    </source>
</evidence>
<dbReference type="CDD" id="cd07182">
    <property type="entry name" value="RNase_HII_bacteria_HII_like"/>
    <property type="match status" value="1"/>
</dbReference>
<reference evidence="18 19" key="1">
    <citation type="submission" date="2023-09" db="EMBL/GenBank/DDBJ databases">
        <title>Whole genome shotgun sequencing (WGS) of Bosea sp. ZW T0_25, isolated from stored onions (Allium cepa).</title>
        <authorList>
            <person name="Stoll D.A."/>
            <person name="Huch M."/>
        </authorList>
    </citation>
    <scope>NUCLEOTIDE SEQUENCE [LARGE SCALE GENOMIC DNA]</scope>
    <source>
        <strain evidence="18 19">ZW T0_25</strain>
    </source>
</reference>
<keyword evidence="10 14" id="KW-0479">Metal-binding</keyword>
<keyword evidence="9 14" id="KW-0540">Nuclease</keyword>
<feature type="domain" description="RNase H type-2" evidence="17">
    <location>
        <begin position="17"/>
        <end position="205"/>
    </location>
</feature>
<evidence type="ECO:0000313" key="18">
    <source>
        <dbReference type="EMBL" id="MDU0340783.1"/>
    </source>
</evidence>
<comment type="cofactor">
    <cofactor evidence="14 15">
        <name>Mn(2+)</name>
        <dbReference type="ChEBI" id="CHEBI:29035"/>
    </cofactor>
    <cofactor evidence="14 15">
        <name>Mg(2+)</name>
        <dbReference type="ChEBI" id="CHEBI:18420"/>
    </cofactor>
    <text evidence="14 15">Manganese or magnesium. Binds 1 divalent metal ion per monomer in the absence of substrate. May bind a second metal ion after substrate binding.</text>
</comment>
<evidence type="ECO:0000256" key="9">
    <source>
        <dbReference type="ARBA" id="ARBA00022722"/>
    </source>
</evidence>
<dbReference type="Pfam" id="PF01351">
    <property type="entry name" value="RNase_HII"/>
    <property type="match status" value="1"/>
</dbReference>
<dbReference type="InterPro" id="IPR001352">
    <property type="entry name" value="RNase_HII/HIII"/>
</dbReference>
<evidence type="ECO:0000256" key="7">
    <source>
        <dbReference type="ARBA" id="ARBA00019179"/>
    </source>
</evidence>
<comment type="cofactor">
    <cofactor evidence="2">
        <name>Mg(2+)</name>
        <dbReference type="ChEBI" id="CHEBI:18420"/>
    </cofactor>
</comment>
<dbReference type="PANTHER" id="PTHR10954">
    <property type="entry name" value="RIBONUCLEASE H2 SUBUNIT A"/>
    <property type="match status" value="1"/>
</dbReference>
<dbReference type="PROSITE" id="PS51975">
    <property type="entry name" value="RNASE_H_2"/>
    <property type="match status" value="1"/>
</dbReference>
<evidence type="ECO:0000256" key="8">
    <source>
        <dbReference type="ARBA" id="ARBA00022490"/>
    </source>
</evidence>